<organism evidence="2 3">
    <name type="scientific">Diplocarpon coronariae</name>
    <dbReference type="NCBI Taxonomy" id="2795749"/>
    <lineage>
        <taxon>Eukaryota</taxon>
        <taxon>Fungi</taxon>
        <taxon>Dikarya</taxon>
        <taxon>Ascomycota</taxon>
        <taxon>Pezizomycotina</taxon>
        <taxon>Leotiomycetes</taxon>
        <taxon>Helotiales</taxon>
        <taxon>Drepanopezizaceae</taxon>
        <taxon>Diplocarpon</taxon>
    </lineage>
</organism>
<feature type="region of interest" description="Disordered" evidence="1">
    <location>
        <begin position="476"/>
        <end position="501"/>
    </location>
</feature>
<name>A0A218Z3I3_9HELO</name>
<feature type="region of interest" description="Disordered" evidence="1">
    <location>
        <begin position="48"/>
        <end position="247"/>
    </location>
</feature>
<reference evidence="2 3" key="1">
    <citation type="submission" date="2017-04" db="EMBL/GenBank/DDBJ databases">
        <title>Draft genome sequence of Marssonina coronaria NL1: causal agent of apple blotch.</title>
        <authorList>
            <person name="Cheng Q."/>
        </authorList>
    </citation>
    <scope>NUCLEOTIDE SEQUENCE [LARGE SCALE GENOMIC DNA]</scope>
    <source>
        <strain evidence="2 3">NL1</strain>
    </source>
</reference>
<evidence type="ECO:0000313" key="3">
    <source>
        <dbReference type="Proteomes" id="UP000242519"/>
    </source>
</evidence>
<proteinExistence type="predicted"/>
<evidence type="ECO:0000256" key="1">
    <source>
        <dbReference type="SAM" id="MobiDB-lite"/>
    </source>
</evidence>
<dbReference type="EMBL" id="MZNU01000252">
    <property type="protein sequence ID" value="OWP02063.1"/>
    <property type="molecule type" value="Genomic_DNA"/>
</dbReference>
<dbReference type="OrthoDB" id="4590776at2759"/>
<protein>
    <submittedName>
        <fullName evidence="2">Uncharacterized protein</fullName>
    </submittedName>
</protein>
<evidence type="ECO:0000313" key="2">
    <source>
        <dbReference type="EMBL" id="OWP02063.1"/>
    </source>
</evidence>
<comment type="caution">
    <text evidence="2">The sequence shown here is derived from an EMBL/GenBank/DDBJ whole genome shotgun (WGS) entry which is preliminary data.</text>
</comment>
<feature type="region of interest" description="Disordered" evidence="1">
    <location>
        <begin position="675"/>
        <end position="706"/>
    </location>
</feature>
<feature type="region of interest" description="Disordered" evidence="1">
    <location>
        <begin position="601"/>
        <end position="636"/>
    </location>
</feature>
<dbReference type="InParanoid" id="A0A218Z3I3"/>
<feature type="region of interest" description="Disordered" evidence="1">
    <location>
        <begin position="272"/>
        <end position="297"/>
    </location>
</feature>
<accession>A0A218Z3I3</accession>
<feature type="compositionally biased region" description="Basic and acidic residues" evidence="1">
    <location>
        <begin position="60"/>
        <end position="112"/>
    </location>
</feature>
<sequence>MAEDRTSLHGTVGTANETIYHRMGGQRTFELIPTTLVKYNGIRRPMTSKAAKKAYQQANRGEKVSRAEQRRRDAAELEQQKKEYEKERAAARAKAARDKKAAKANAEKEARKKMGIPEPSKFVRASQPTISRFVRSGSKGKRSWQEMENAGEDSDQMMPGTEKDAAEPPAKQGVATEEDSENEFGDFPSLSQTDILEKIDSSIKNSHSALSTPQSPGFETTPRSKREPRPREASQELPTRKPIQYPVDDPEAIDEMVTTQLLSDLAEAVAKSDTVGPSVILSPEPRQQSESYDIAPASAASHRSAGVSSEACLGINPKIELSSLADSNSIEPAQPLHHVRSHDNAAFDTCRAVKPPLQERSTDMPPPCLPVKAVRSISFTPRSQSSFFLSHESMGTRMLPNATLVSTQAFLETHLDEFFPSPTQEIRELLDDVDDFPSNTQIAQELSPKMDPKTGTFDGLVCTQDCHLPPADLAEIGTPSREPSKLHGGLKDSCMPRPDSRESRRFFEEKDEDVLHAAIQESRALTAQESTEALKEITSLRRYESDSTDYGDLDLDSGDIPRLLREDEDKDLEAAILESKLLAAQEAKELAALDLPSLNRVLSNSTDGDDFEQRLDRSGVKSFRANDGSPRPELNLTAPKSEGMIKRAERRFFQEKEEDQIYAAVYESKSTVAQKLPPRVAPKSKPPKRTLKRVQSTATDYGDDDFSGCSQELLALC</sequence>
<dbReference type="Proteomes" id="UP000242519">
    <property type="component" value="Unassembled WGS sequence"/>
</dbReference>
<gene>
    <name evidence="2" type="ORF">B2J93_1535</name>
</gene>
<keyword evidence="3" id="KW-1185">Reference proteome</keyword>
<dbReference type="AlphaFoldDB" id="A0A218Z3I3"/>
<feature type="compositionally biased region" description="Basic and acidic residues" evidence="1">
    <location>
        <begin position="222"/>
        <end position="234"/>
    </location>
</feature>
<dbReference type="STRING" id="503106.A0A218Z3I3"/>
<feature type="compositionally biased region" description="Polar residues" evidence="1">
    <location>
        <begin position="202"/>
        <end position="218"/>
    </location>
</feature>